<dbReference type="GO" id="GO:0004499">
    <property type="term" value="F:N,N-dimethylaniline monooxygenase activity"/>
    <property type="evidence" value="ECO:0007669"/>
    <property type="project" value="InterPro"/>
</dbReference>
<dbReference type="Pfam" id="PF13450">
    <property type="entry name" value="NAD_binding_8"/>
    <property type="match status" value="1"/>
</dbReference>
<dbReference type="OrthoDB" id="66881at2759"/>
<keyword evidence="5 6" id="KW-0503">Monooxygenase</keyword>
<sequence>MVDDKSSSESFTYDVVIVGAGVSGINTAYRLQTQAPPGTTYAVLEARGETGGTWDLFRYPGIRSDSDIFTYSFSWNPWPKTDTFASGEEIHHYIRQSAEQAGIYQHIRFRHAVKTANWNSKETIWELFTSSGGTGSPEIYRARSIFWCTGYYDYEEPLQSQIPGIGNFQGKVIHPQFWPKDYDYTGKDIVIIGSGATAVSIVPAVAQKAKHVTMLQRSPTYIIPQPKSSPFITTAFAILPKWIAHWLVQVFWITQYQVLMLMCQNFPGLVRKVIRYTNMRHLPPDYAVDLHFKPYYRPWDQRVCASVDGDLFAAIRAGSASVVTDTIQAINGNEMKLSSGQVLHPDIIVTATGLKLRIGGGAKLTIDHKTFDPTTKFMWKNVMLQDLPNTFFAVGSPDISWTLLADCAAVLAVRLMWELKRKDATVVQPYLENPENMTVRPMLGLQSNYVKKAEGTVPKAGTGVWSPRPSYLVDRYIAKWGDIETGLKYE</sequence>
<dbReference type="InterPro" id="IPR036188">
    <property type="entry name" value="FAD/NAD-bd_sf"/>
</dbReference>
<evidence type="ECO:0000256" key="1">
    <source>
        <dbReference type="ARBA" id="ARBA00001974"/>
    </source>
</evidence>
<dbReference type="GO" id="GO:0050660">
    <property type="term" value="F:flavin adenine dinucleotide binding"/>
    <property type="evidence" value="ECO:0007669"/>
    <property type="project" value="InterPro"/>
</dbReference>
<evidence type="ECO:0000256" key="3">
    <source>
        <dbReference type="ARBA" id="ARBA00022827"/>
    </source>
</evidence>
<evidence type="ECO:0000256" key="2">
    <source>
        <dbReference type="ARBA" id="ARBA00022630"/>
    </source>
</evidence>
<proteinExistence type="predicted"/>
<dbReference type="EMBL" id="AZHF01000009">
    <property type="protein sequence ID" value="OAA70957.1"/>
    <property type="molecule type" value="Genomic_DNA"/>
</dbReference>
<organism evidence="6 7">
    <name type="scientific">Akanthomyces lecanii RCEF 1005</name>
    <dbReference type="NCBI Taxonomy" id="1081108"/>
    <lineage>
        <taxon>Eukaryota</taxon>
        <taxon>Fungi</taxon>
        <taxon>Dikarya</taxon>
        <taxon>Ascomycota</taxon>
        <taxon>Pezizomycotina</taxon>
        <taxon>Sordariomycetes</taxon>
        <taxon>Hypocreomycetidae</taxon>
        <taxon>Hypocreales</taxon>
        <taxon>Cordycipitaceae</taxon>
        <taxon>Akanthomyces</taxon>
        <taxon>Cordyceps confragosa</taxon>
    </lineage>
</organism>
<comment type="cofactor">
    <cofactor evidence="1">
        <name>FAD</name>
        <dbReference type="ChEBI" id="CHEBI:57692"/>
    </cofactor>
</comment>
<evidence type="ECO:0000256" key="5">
    <source>
        <dbReference type="ARBA" id="ARBA00023033"/>
    </source>
</evidence>
<gene>
    <name evidence="6" type="ORF">LEL_09548</name>
</gene>
<dbReference type="Proteomes" id="UP000076881">
    <property type="component" value="Unassembled WGS sequence"/>
</dbReference>
<reference evidence="6 7" key="1">
    <citation type="journal article" date="2016" name="Genome Biol. Evol.">
        <title>Divergent and convergent evolution of fungal pathogenicity.</title>
        <authorList>
            <person name="Shang Y."/>
            <person name="Xiao G."/>
            <person name="Zheng P."/>
            <person name="Cen K."/>
            <person name="Zhan S."/>
            <person name="Wang C."/>
        </authorList>
    </citation>
    <scope>NUCLEOTIDE SEQUENCE [LARGE SCALE GENOMIC DNA]</scope>
    <source>
        <strain evidence="6 7">RCEF 1005</strain>
    </source>
</reference>
<evidence type="ECO:0000256" key="4">
    <source>
        <dbReference type="ARBA" id="ARBA00023002"/>
    </source>
</evidence>
<keyword evidence="3" id="KW-0274">FAD</keyword>
<dbReference type="Pfam" id="PF00743">
    <property type="entry name" value="FMO-like"/>
    <property type="match status" value="1"/>
</dbReference>
<dbReference type="PANTHER" id="PTHR43872">
    <property type="entry name" value="MONOOXYGENASE, PUTATIVE (AFU_ORTHOLOGUE AFUA_8G02570)-RELATED"/>
    <property type="match status" value="1"/>
</dbReference>
<name>A0A168C5E1_CORDF</name>
<dbReference type="Gene3D" id="3.50.50.60">
    <property type="entry name" value="FAD/NAD(P)-binding domain"/>
    <property type="match status" value="2"/>
</dbReference>
<keyword evidence="7" id="KW-1185">Reference proteome</keyword>
<dbReference type="PANTHER" id="PTHR43872:SF1">
    <property type="entry name" value="MONOOXYGENASE, PUTATIVE (AFU_ORTHOLOGUE AFUA_8G02570)-RELATED"/>
    <property type="match status" value="1"/>
</dbReference>
<dbReference type="InterPro" id="IPR020946">
    <property type="entry name" value="Flavin_mOase-like"/>
</dbReference>
<keyword evidence="2" id="KW-0285">Flavoprotein</keyword>
<dbReference type="SUPFAM" id="SSF51905">
    <property type="entry name" value="FAD/NAD(P)-binding domain"/>
    <property type="match status" value="1"/>
</dbReference>
<dbReference type="InterPro" id="IPR051820">
    <property type="entry name" value="FAD-binding_MO"/>
</dbReference>
<protein>
    <submittedName>
        <fullName evidence="6">Flavin monooxygenase-like protein</fullName>
    </submittedName>
</protein>
<evidence type="ECO:0000313" key="6">
    <source>
        <dbReference type="EMBL" id="OAA70957.1"/>
    </source>
</evidence>
<dbReference type="GO" id="GO:0050661">
    <property type="term" value="F:NADP binding"/>
    <property type="evidence" value="ECO:0007669"/>
    <property type="project" value="InterPro"/>
</dbReference>
<evidence type="ECO:0000313" key="7">
    <source>
        <dbReference type="Proteomes" id="UP000076881"/>
    </source>
</evidence>
<comment type="caution">
    <text evidence="6">The sequence shown here is derived from an EMBL/GenBank/DDBJ whole genome shotgun (WGS) entry which is preliminary data.</text>
</comment>
<dbReference type="AlphaFoldDB" id="A0A168C5E1"/>
<accession>A0A168C5E1</accession>
<keyword evidence="4" id="KW-0560">Oxidoreductase</keyword>